<protein>
    <submittedName>
        <fullName evidence="1">Uncharacterized protein</fullName>
    </submittedName>
</protein>
<accession>A0A1J5PSK5</accession>
<organism evidence="1">
    <name type="scientific">mine drainage metagenome</name>
    <dbReference type="NCBI Taxonomy" id="410659"/>
    <lineage>
        <taxon>unclassified sequences</taxon>
        <taxon>metagenomes</taxon>
        <taxon>ecological metagenomes</taxon>
    </lineage>
</organism>
<dbReference type="EMBL" id="MLJW01002734">
    <property type="protein sequence ID" value="OIQ73792.1"/>
    <property type="molecule type" value="Genomic_DNA"/>
</dbReference>
<name>A0A1J5PSK5_9ZZZZ</name>
<sequence length="227" mass="25529">MPSSGRSRPRNASGTTWLCPASRSARAERLGSISPLRRCLPSIRAAPAHRGGTTATRCLVLRGCRAHLRRTTARPCRSDKAGVRCHPLLLRWNWPRSTSRKDTTPRPNCSFSSASRWRPTALPPRGFFRRCSIYIGQQDSRTDCCRGRSTSCSVSARHRRRAPTWGRSSRAVTRQPASPRLNNLTYCNCAPSSGSSMTAPRIWCWTFRRSSASPRNSVSRWPRHWPA</sequence>
<proteinExistence type="predicted"/>
<evidence type="ECO:0000313" key="1">
    <source>
        <dbReference type="EMBL" id="OIQ73792.1"/>
    </source>
</evidence>
<gene>
    <name evidence="1" type="ORF">GALL_445650</name>
</gene>
<reference evidence="1" key="1">
    <citation type="submission" date="2016-10" db="EMBL/GenBank/DDBJ databases">
        <title>Sequence of Gallionella enrichment culture.</title>
        <authorList>
            <person name="Poehlein A."/>
            <person name="Muehling M."/>
            <person name="Daniel R."/>
        </authorList>
    </citation>
    <scope>NUCLEOTIDE SEQUENCE</scope>
</reference>
<comment type="caution">
    <text evidence="1">The sequence shown here is derived from an EMBL/GenBank/DDBJ whole genome shotgun (WGS) entry which is preliminary data.</text>
</comment>
<dbReference type="AlphaFoldDB" id="A0A1J5PSK5"/>